<dbReference type="RefSeq" id="WP_134720567.1">
    <property type="nucleotide sequence ID" value="NZ_SDKM01000046.1"/>
</dbReference>
<reference evidence="3 4" key="1">
    <citation type="submission" date="2019-01" db="EMBL/GenBank/DDBJ databases">
        <title>Nocardioides guangzhouensis sp. nov., an actinobacterium isolated from soil.</title>
        <authorList>
            <person name="Fu Y."/>
            <person name="Cai Y."/>
            <person name="Lin Z."/>
            <person name="Chen P."/>
        </authorList>
    </citation>
    <scope>NUCLEOTIDE SEQUENCE [LARGE SCALE GENOMIC DNA]</scope>
    <source>
        <strain evidence="3 4">130</strain>
    </source>
</reference>
<name>A0A4Q4Z443_9ACTN</name>
<dbReference type="Pfam" id="PF13559">
    <property type="entry name" value="DUF4129"/>
    <property type="match status" value="1"/>
</dbReference>
<dbReference type="OrthoDB" id="5198230at2"/>
<evidence type="ECO:0000313" key="3">
    <source>
        <dbReference type="EMBL" id="RYP82487.1"/>
    </source>
</evidence>
<feature type="domain" description="Protein-glutamine gamma-glutamyltransferase-like C-terminal" evidence="2">
    <location>
        <begin position="163"/>
        <end position="231"/>
    </location>
</feature>
<proteinExistence type="predicted"/>
<sequence length="246" mass="26368">MWQRRGPTAVIVFLALAGVLLVTWAATVGPTGVLGGDGPMPHPREAPTTFEPLPETAEEADQDEQQQGDSLVADFVGVVGQAVAVVVGIAALVLAGLLLVLAARGVRRLVEEVAARRGPPDPEATAFDALDARTRLARAITEDADRQRDLLTSGSPRNGIVHCWHRFEELAGEAGIGRHTWEAPGEFALRILTTIDADEDAAYRLTTLYREARFSHHELDEVAREEALDALVTIHLGLAARTGIAP</sequence>
<evidence type="ECO:0000259" key="2">
    <source>
        <dbReference type="Pfam" id="PF13559"/>
    </source>
</evidence>
<evidence type="ECO:0000313" key="4">
    <source>
        <dbReference type="Proteomes" id="UP000295198"/>
    </source>
</evidence>
<protein>
    <submittedName>
        <fullName evidence="3">DUF4129 domain-containing protein</fullName>
    </submittedName>
</protein>
<accession>A0A4Q4Z443</accession>
<gene>
    <name evidence="3" type="ORF">EKO23_21680</name>
</gene>
<organism evidence="3 4">
    <name type="scientific">Nocardioides guangzhouensis</name>
    <dbReference type="NCBI Taxonomy" id="2497878"/>
    <lineage>
        <taxon>Bacteria</taxon>
        <taxon>Bacillati</taxon>
        <taxon>Actinomycetota</taxon>
        <taxon>Actinomycetes</taxon>
        <taxon>Propionibacteriales</taxon>
        <taxon>Nocardioidaceae</taxon>
        <taxon>Nocardioides</taxon>
    </lineage>
</organism>
<feature type="transmembrane region" description="Helical" evidence="1">
    <location>
        <begin position="78"/>
        <end position="101"/>
    </location>
</feature>
<comment type="caution">
    <text evidence="3">The sequence shown here is derived from an EMBL/GenBank/DDBJ whole genome shotgun (WGS) entry which is preliminary data.</text>
</comment>
<keyword evidence="4" id="KW-1185">Reference proteome</keyword>
<evidence type="ECO:0000256" key="1">
    <source>
        <dbReference type="SAM" id="Phobius"/>
    </source>
</evidence>
<dbReference type="AlphaFoldDB" id="A0A4Q4Z443"/>
<keyword evidence="1" id="KW-0472">Membrane</keyword>
<dbReference type="Proteomes" id="UP000295198">
    <property type="component" value="Unassembled WGS sequence"/>
</dbReference>
<dbReference type="EMBL" id="SDKM01000046">
    <property type="protein sequence ID" value="RYP82487.1"/>
    <property type="molecule type" value="Genomic_DNA"/>
</dbReference>
<keyword evidence="1" id="KW-0812">Transmembrane</keyword>
<dbReference type="InterPro" id="IPR025403">
    <property type="entry name" value="TgpA-like_C"/>
</dbReference>
<keyword evidence="1" id="KW-1133">Transmembrane helix</keyword>